<feature type="domain" description="HNH nuclease" evidence="2">
    <location>
        <begin position="377"/>
        <end position="429"/>
    </location>
</feature>
<reference evidence="3 4" key="1">
    <citation type="submission" date="2021-11" db="EMBL/GenBank/DDBJ databases">
        <title>Draft genome sequence of Actinomycetospora sp. SF1 isolated from the rhizosphere soil.</title>
        <authorList>
            <person name="Duangmal K."/>
            <person name="Chantavorakit T."/>
        </authorList>
    </citation>
    <scope>NUCLEOTIDE SEQUENCE [LARGE SCALE GENOMIC DNA]</scope>
    <source>
        <strain evidence="3 4">TBRC 5722</strain>
    </source>
</reference>
<dbReference type="CDD" id="cd00085">
    <property type="entry name" value="HNHc"/>
    <property type="match status" value="1"/>
</dbReference>
<feature type="compositionally biased region" description="Basic and acidic residues" evidence="1">
    <location>
        <begin position="259"/>
        <end position="292"/>
    </location>
</feature>
<evidence type="ECO:0000313" key="4">
    <source>
        <dbReference type="Proteomes" id="UP001199469"/>
    </source>
</evidence>
<proteinExistence type="predicted"/>
<dbReference type="Proteomes" id="UP001199469">
    <property type="component" value="Unassembled WGS sequence"/>
</dbReference>
<dbReference type="Pfam" id="PF02720">
    <property type="entry name" value="DUF222"/>
    <property type="match status" value="1"/>
</dbReference>
<dbReference type="InterPro" id="IPR003870">
    <property type="entry name" value="DUF222"/>
</dbReference>
<dbReference type="InterPro" id="IPR003615">
    <property type="entry name" value="HNH_nuc"/>
</dbReference>
<feature type="region of interest" description="Disordered" evidence="1">
    <location>
        <begin position="242"/>
        <end position="307"/>
    </location>
</feature>
<keyword evidence="3" id="KW-0378">Hydrolase</keyword>
<gene>
    <name evidence="3" type="ORF">LQ327_29870</name>
</gene>
<sequence>MSRPAVDEAVMHHAQEVMVAARRAEHAVVSEVAELEATGAAEMSGYKSTERLLQDLWRVDLGEARRLVRHARALCDQVSPSGSTVEPRLSTTAPVAAAGGLDRGHVRVIDEAMRYLEKVDGIDPAALGEAEQFLAEKAATLAPKGLARVAAQLISALDPDGVAPEEGPEPTDELRIVRRADGSLALRGRFTGRADIQLILAAFDALSGRAGAEDERDLEARYAATLLELCGLAMAPGGIGANVAPQDRANPAETTGPTERGDGDPKNLLPEQRHPDDMARRQRHEQQLRDPDPEPAGGVPPALVRPARSPGRALLTVTMPYTWLRDGIGHALVGPDERIGPAEARRLACDAGIVPMVLGTRSEPLDVERLSYKVPENIRRALVFRDQGCAFPGCTRRPERCDGHHIEHWIDDGETCLNNLCLLCPFHHRLVHHGEWQIEMIDGRP</sequence>
<dbReference type="EMBL" id="JAJNDB010000008">
    <property type="protein sequence ID" value="MCD2197586.1"/>
    <property type="molecule type" value="Genomic_DNA"/>
</dbReference>
<evidence type="ECO:0000256" key="1">
    <source>
        <dbReference type="SAM" id="MobiDB-lite"/>
    </source>
</evidence>
<accession>A0ABS8PH43</accession>
<dbReference type="RefSeq" id="WP_230739725.1">
    <property type="nucleotide sequence ID" value="NZ_JAJNDB010000008.1"/>
</dbReference>
<comment type="caution">
    <text evidence="3">The sequence shown here is derived from an EMBL/GenBank/DDBJ whole genome shotgun (WGS) entry which is preliminary data.</text>
</comment>
<evidence type="ECO:0000313" key="3">
    <source>
        <dbReference type="EMBL" id="MCD2197586.1"/>
    </source>
</evidence>
<evidence type="ECO:0000259" key="2">
    <source>
        <dbReference type="SMART" id="SM00507"/>
    </source>
</evidence>
<dbReference type="SMART" id="SM00507">
    <property type="entry name" value="HNHc"/>
    <property type="match status" value="1"/>
</dbReference>
<dbReference type="GO" id="GO:0004519">
    <property type="term" value="F:endonuclease activity"/>
    <property type="evidence" value="ECO:0007669"/>
    <property type="project" value="UniProtKB-KW"/>
</dbReference>
<name>A0ABS8PH43_9PSEU</name>
<organism evidence="3 4">
    <name type="scientific">Actinomycetospora endophytica</name>
    <dbReference type="NCBI Taxonomy" id="2291215"/>
    <lineage>
        <taxon>Bacteria</taxon>
        <taxon>Bacillati</taxon>
        <taxon>Actinomycetota</taxon>
        <taxon>Actinomycetes</taxon>
        <taxon>Pseudonocardiales</taxon>
        <taxon>Pseudonocardiaceae</taxon>
        <taxon>Actinomycetospora</taxon>
    </lineage>
</organism>
<keyword evidence="4" id="KW-1185">Reference proteome</keyword>
<protein>
    <submittedName>
        <fullName evidence="3">HNH endonuclease</fullName>
    </submittedName>
</protein>
<keyword evidence="3" id="KW-0255">Endonuclease</keyword>
<keyword evidence="3" id="KW-0540">Nuclease</keyword>